<dbReference type="PRINTS" id="PR01001">
    <property type="entry name" value="FADG3PDH"/>
</dbReference>
<dbReference type="GO" id="GO:0046168">
    <property type="term" value="P:glycerol-3-phosphate catabolic process"/>
    <property type="evidence" value="ECO:0007669"/>
    <property type="project" value="TreeGrafter"/>
</dbReference>
<dbReference type="Pfam" id="PF16901">
    <property type="entry name" value="DAO_C"/>
    <property type="match status" value="1"/>
</dbReference>
<dbReference type="STRING" id="1548208.AXK12_00650"/>
<evidence type="ECO:0000259" key="7">
    <source>
        <dbReference type="Pfam" id="PF01266"/>
    </source>
</evidence>
<feature type="domain" description="Alpha-glycerophosphate oxidase C-terminal" evidence="8">
    <location>
        <begin position="433"/>
        <end position="520"/>
    </location>
</feature>
<dbReference type="InterPro" id="IPR006076">
    <property type="entry name" value="FAD-dep_OxRdtase"/>
</dbReference>
<keyword evidence="4" id="KW-0319">Glycerol metabolism</keyword>
<keyword evidence="3" id="KW-0285">Flavoprotein</keyword>
<dbReference type="GO" id="GO:0006071">
    <property type="term" value="P:glycerol metabolic process"/>
    <property type="evidence" value="ECO:0007669"/>
    <property type="project" value="UniProtKB-KW"/>
</dbReference>
<evidence type="ECO:0000256" key="1">
    <source>
        <dbReference type="ARBA" id="ARBA00001974"/>
    </source>
</evidence>
<dbReference type="RefSeq" id="WP_068710738.1">
    <property type="nucleotide sequence ID" value="NZ_LSZP01000002.1"/>
</dbReference>
<gene>
    <name evidence="9" type="ORF">AXK12_00650</name>
</gene>
<dbReference type="Gene3D" id="1.10.8.870">
    <property type="entry name" value="Alpha-glycerophosphate oxidase, cap domain"/>
    <property type="match status" value="1"/>
</dbReference>
<dbReference type="Proteomes" id="UP000071392">
    <property type="component" value="Unassembled WGS sequence"/>
</dbReference>
<evidence type="ECO:0000256" key="4">
    <source>
        <dbReference type="ARBA" id="ARBA00022798"/>
    </source>
</evidence>
<dbReference type="InterPro" id="IPR000447">
    <property type="entry name" value="G3P_DH_FAD-dep"/>
</dbReference>
<sequence>MKRHEAITALTNTKGWDVIVIGGGASGLGAALDATTRGFRTLLLEAHDFAKGTSSRSTKLVHGGVRYLAQGNIGLVREALYERGLLARNAAHLFVNQSFIVPNYRWWEGPYYRLGFSIYDALDGRLSLGRSRYLSAGKTLSRLPTVNKSGLKGAVVYQDGQFDDARLAVNLAQTITEQGGVALNHMRVVDLIRDEGTGRLCGVIARDELGELGAHSGAARAAGQMHTLRAKVIVNATGVFTNEILAMSDPAKGRLVVPSQGAHLVLDHSFLASRDALMIPKTPDGRVLFVIPWHGCALIGTTDTRVAEVSEEPRALESEIEFLLNTAGAYLAKKPTRRDVRCVFAGLRPLAAPKDGEKRTKEISRSHKILVSEAGLVSLIGGKWTTYRRMAEEVIDKAIEVGGLPQAACKTRSLAIHGSVAPAPAKPLDRASPLSHYGSDGVAIRALQAAAPELSTRLHPAHPFTLAEVVWAIRDEMAETIEDVLARRVGLLWRDARAAIEAAPRVAEVFVSERAWTAARAESQIAAFTALAKGYLLDPEM</sequence>
<evidence type="ECO:0000256" key="2">
    <source>
        <dbReference type="ARBA" id="ARBA00007330"/>
    </source>
</evidence>
<evidence type="ECO:0000256" key="5">
    <source>
        <dbReference type="ARBA" id="ARBA00022827"/>
    </source>
</evidence>
<comment type="caution">
    <text evidence="9">The sequence shown here is derived from an EMBL/GenBank/DDBJ whole genome shotgun (WGS) entry which is preliminary data.</text>
</comment>
<keyword evidence="5" id="KW-0274">FAD</keyword>
<dbReference type="OrthoDB" id="9766796at2"/>
<dbReference type="Gene3D" id="3.30.9.10">
    <property type="entry name" value="D-Amino Acid Oxidase, subunit A, domain 2"/>
    <property type="match status" value="1"/>
</dbReference>
<keyword evidence="6" id="KW-0560">Oxidoreductase</keyword>
<evidence type="ECO:0000259" key="8">
    <source>
        <dbReference type="Pfam" id="PF16901"/>
    </source>
</evidence>
<keyword evidence="10" id="KW-1185">Reference proteome</keyword>
<dbReference type="EMBL" id="LSZP01000002">
    <property type="protein sequence ID" value="KXU38051.1"/>
    <property type="molecule type" value="Genomic_DNA"/>
</dbReference>
<protein>
    <submittedName>
        <fullName evidence="9">FAD-dependent oxidoreductase</fullName>
    </submittedName>
</protein>
<dbReference type="Pfam" id="PF01266">
    <property type="entry name" value="DAO"/>
    <property type="match status" value="1"/>
</dbReference>
<comment type="cofactor">
    <cofactor evidence="1">
        <name>FAD</name>
        <dbReference type="ChEBI" id="CHEBI:57692"/>
    </cofactor>
</comment>
<evidence type="ECO:0000256" key="6">
    <source>
        <dbReference type="ARBA" id="ARBA00023002"/>
    </source>
</evidence>
<evidence type="ECO:0000313" key="10">
    <source>
        <dbReference type="Proteomes" id="UP000071392"/>
    </source>
</evidence>
<dbReference type="SUPFAM" id="SSF54373">
    <property type="entry name" value="FAD-linked reductases, C-terminal domain"/>
    <property type="match status" value="1"/>
</dbReference>
<dbReference type="GO" id="GO:0004368">
    <property type="term" value="F:glycerol-3-phosphate dehydrogenase (quinone) activity"/>
    <property type="evidence" value="ECO:0007669"/>
    <property type="project" value="InterPro"/>
</dbReference>
<reference evidence="9 10" key="1">
    <citation type="submission" date="2016-02" db="EMBL/GenBank/DDBJ databases">
        <authorList>
            <person name="Wen L."/>
            <person name="He K."/>
            <person name="Yang H."/>
        </authorList>
    </citation>
    <scope>NUCLEOTIDE SEQUENCE [LARGE SCALE GENOMIC DNA]</scope>
    <source>
        <strain evidence="9 10">CV41</strain>
    </source>
</reference>
<dbReference type="InterPro" id="IPR038299">
    <property type="entry name" value="DAO_C_sf"/>
</dbReference>
<dbReference type="AlphaFoldDB" id="A0A139SUC6"/>
<name>A0A139SUC6_9BACT</name>
<proteinExistence type="inferred from homology"/>
<evidence type="ECO:0000313" key="9">
    <source>
        <dbReference type="EMBL" id="KXU38051.1"/>
    </source>
</evidence>
<accession>A0A139SUC6</accession>
<dbReference type="SUPFAM" id="SSF51905">
    <property type="entry name" value="FAD/NAD(P)-binding domain"/>
    <property type="match status" value="1"/>
</dbReference>
<organism evidence="9 10">
    <name type="scientific">Cephaloticoccus capnophilus</name>
    <dbReference type="NCBI Taxonomy" id="1548208"/>
    <lineage>
        <taxon>Bacteria</taxon>
        <taxon>Pseudomonadati</taxon>
        <taxon>Verrucomicrobiota</taxon>
        <taxon>Opitutia</taxon>
        <taxon>Opitutales</taxon>
        <taxon>Opitutaceae</taxon>
        <taxon>Cephaloticoccus</taxon>
    </lineage>
</organism>
<dbReference type="InterPro" id="IPR031656">
    <property type="entry name" value="DAO_C"/>
</dbReference>
<dbReference type="PANTHER" id="PTHR11985:SF35">
    <property type="entry name" value="ANAEROBIC GLYCEROL-3-PHOSPHATE DEHYDROGENASE SUBUNIT A"/>
    <property type="match status" value="1"/>
</dbReference>
<evidence type="ECO:0000256" key="3">
    <source>
        <dbReference type="ARBA" id="ARBA00022630"/>
    </source>
</evidence>
<feature type="domain" description="FAD dependent oxidoreductase" evidence="7">
    <location>
        <begin position="17"/>
        <end position="387"/>
    </location>
</feature>
<dbReference type="PANTHER" id="PTHR11985">
    <property type="entry name" value="GLYCEROL-3-PHOSPHATE DEHYDROGENASE"/>
    <property type="match status" value="1"/>
</dbReference>
<dbReference type="Gene3D" id="3.50.50.60">
    <property type="entry name" value="FAD/NAD(P)-binding domain"/>
    <property type="match status" value="1"/>
</dbReference>
<dbReference type="InterPro" id="IPR036188">
    <property type="entry name" value="FAD/NAD-bd_sf"/>
</dbReference>
<dbReference type="PROSITE" id="PS00978">
    <property type="entry name" value="FAD_G3PDH_2"/>
    <property type="match status" value="1"/>
</dbReference>
<comment type="similarity">
    <text evidence="2">Belongs to the FAD-dependent glycerol-3-phosphate dehydrogenase family.</text>
</comment>